<dbReference type="Proteomes" id="UP000585474">
    <property type="component" value="Unassembled WGS sequence"/>
</dbReference>
<dbReference type="AlphaFoldDB" id="A0A7J0FJG3"/>
<accession>A0A7J0FJG3</accession>
<evidence type="ECO:0000313" key="1">
    <source>
        <dbReference type="EMBL" id="GFY98067.1"/>
    </source>
</evidence>
<keyword evidence="2" id="KW-1185">Reference proteome</keyword>
<comment type="caution">
    <text evidence="1">The sequence shown here is derived from an EMBL/GenBank/DDBJ whole genome shotgun (WGS) entry which is preliminary data.</text>
</comment>
<name>A0A7J0FJG3_9ERIC</name>
<reference evidence="1 2" key="1">
    <citation type="submission" date="2019-07" db="EMBL/GenBank/DDBJ databases">
        <title>De Novo Assembly of kiwifruit Actinidia rufa.</title>
        <authorList>
            <person name="Sugita-Konishi S."/>
            <person name="Sato K."/>
            <person name="Mori E."/>
            <person name="Abe Y."/>
            <person name="Kisaki G."/>
            <person name="Hamano K."/>
            <person name="Suezawa K."/>
            <person name="Otani M."/>
            <person name="Fukuda T."/>
            <person name="Manabe T."/>
            <person name="Gomi K."/>
            <person name="Tabuchi M."/>
            <person name="Akimitsu K."/>
            <person name="Kataoka I."/>
        </authorList>
    </citation>
    <scope>NUCLEOTIDE SEQUENCE [LARGE SCALE GENOMIC DNA]</scope>
    <source>
        <strain evidence="2">cv. Fuchu</strain>
    </source>
</reference>
<sequence>MGGLSSDSSSGEHNEMGTVGFYKCNRVLQEHVKTRAVLNDTAGIRVNKNVKSVVIEHRGYENASFLGKDRQNYLKKMRRLQLGKGDAAAHVALTKCATNFFEVSDLAQEFENRYDKVMALVRELREEFMEPEVVCGSNKVSGTSNDSSSRGDGFVFSKESTNIIDPLVLCQKVRPPLQKEGGVIEKAIKKIRVGKKNTNTKGARGDSVMCLEHKKGSEMQHIGARSYNGEQSFMVGQNYMAGQTYIGGQGYMNGQSHTAEQSQMGWAELHEVSNVAKYDVQSILWAAPNMVQGGGIPFRPSMLGEITGTNQFMIQRAKRTKAKPAKFTEHSIME</sequence>
<dbReference type="OrthoDB" id="1914915at2759"/>
<evidence type="ECO:0000313" key="2">
    <source>
        <dbReference type="Proteomes" id="UP000585474"/>
    </source>
</evidence>
<protein>
    <submittedName>
        <fullName evidence="1">Uncharacterized protein</fullName>
    </submittedName>
</protein>
<organism evidence="1 2">
    <name type="scientific">Actinidia rufa</name>
    <dbReference type="NCBI Taxonomy" id="165716"/>
    <lineage>
        <taxon>Eukaryota</taxon>
        <taxon>Viridiplantae</taxon>
        <taxon>Streptophyta</taxon>
        <taxon>Embryophyta</taxon>
        <taxon>Tracheophyta</taxon>
        <taxon>Spermatophyta</taxon>
        <taxon>Magnoliopsida</taxon>
        <taxon>eudicotyledons</taxon>
        <taxon>Gunneridae</taxon>
        <taxon>Pentapetalae</taxon>
        <taxon>asterids</taxon>
        <taxon>Ericales</taxon>
        <taxon>Actinidiaceae</taxon>
        <taxon>Actinidia</taxon>
    </lineage>
</organism>
<dbReference type="EMBL" id="BJWL01000012">
    <property type="protein sequence ID" value="GFY98067.1"/>
    <property type="molecule type" value="Genomic_DNA"/>
</dbReference>
<proteinExistence type="predicted"/>
<gene>
    <name evidence="1" type="ORF">Acr_12g0006080</name>
</gene>